<dbReference type="NCBIfam" id="TIGR00751">
    <property type="entry name" value="menA"/>
    <property type="match status" value="1"/>
</dbReference>
<evidence type="ECO:0000256" key="4">
    <source>
        <dbReference type="ARBA" id="ARBA00022679"/>
    </source>
</evidence>
<accession>A0A4Y8VSI5</accession>
<comment type="pathway">
    <text evidence="8">Quinol/quinone metabolism; menaquinone biosynthesis; menaquinol from 1,4-dihydroxy-2-naphthoate: step 1/2.</text>
</comment>
<evidence type="ECO:0000256" key="8">
    <source>
        <dbReference type="HAMAP-Rule" id="MF_01937"/>
    </source>
</evidence>
<feature type="transmembrane region" description="Helical" evidence="8">
    <location>
        <begin position="122"/>
        <end position="141"/>
    </location>
</feature>
<feature type="transmembrane region" description="Helical" evidence="8">
    <location>
        <begin position="41"/>
        <end position="58"/>
    </location>
</feature>
<comment type="caution">
    <text evidence="10">The sequence shown here is derived from an EMBL/GenBank/DDBJ whole genome shotgun (WGS) entry which is preliminary data.</text>
</comment>
<dbReference type="UniPathway" id="UPA00079">
    <property type="reaction ID" value="UER00168"/>
</dbReference>
<feature type="transmembrane region" description="Helical" evidence="8">
    <location>
        <begin position="250"/>
        <end position="267"/>
    </location>
</feature>
<dbReference type="OrthoDB" id="9767568at2"/>
<evidence type="ECO:0000256" key="6">
    <source>
        <dbReference type="ARBA" id="ARBA00022989"/>
    </source>
</evidence>
<dbReference type="CDD" id="cd13962">
    <property type="entry name" value="PT_UbiA_UBIAD1"/>
    <property type="match status" value="1"/>
</dbReference>
<dbReference type="AlphaFoldDB" id="A0A4Y8VSI5"/>
<comment type="similarity">
    <text evidence="8">Belongs to the MenA family. Type 1 subfamily.</text>
</comment>
<keyword evidence="5 8" id="KW-0812">Transmembrane</keyword>
<dbReference type="InterPro" id="IPR004657">
    <property type="entry name" value="MenA"/>
</dbReference>
<sequence length="307" mass="34259">MVKTNSVKAWLLATRPKTLSAAAVPVMIGTAFAWRNTSEQFNWIPAILCLLFAWIMQIDSNLVNDYFDFKKGNDDETRLGPKRACSEGWITSDAMVWGILITTLLGCMTGIPLILYGGLEMVMVGIACVVFCFLYTTLFSYHGLGDILVLLFFGIIPVCCTYYVCMPLHQQIPTGEVIASSIACGLAIDALLIVNNYRDIDNDRSNGKITLAVRLGESKTRRLYESIGYIAAGIMIILVFFDLYQIDKFIPTYAIYLIYIILHRQSYQEMKRINKGAKLNQVLGLTARNILVFGILSVAAILSVIFI</sequence>
<keyword evidence="2 8" id="KW-0474">Menaquinone biosynthesis</keyword>
<comment type="function">
    <text evidence="8">Conversion of 1,4-dihydroxy-2-naphthoate (DHNA) to demethylmenaquinone (DMK).</text>
</comment>
<feature type="transmembrane region" description="Helical" evidence="8">
    <location>
        <begin position="287"/>
        <end position="306"/>
    </location>
</feature>
<evidence type="ECO:0000256" key="9">
    <source>
        <dbReference type="NCBIfam" id="TIGR00751"/>
    </source>
</evidence>
<evidence type="ECO:0000256" key="3">
    <source>
        <dbReference type="ARBA" id="ARBA00022475"/>
    </source>
</evidence>
<name>A0A4Y8VSI5_9BACT</name>
<evidence type="ECO:0000256" key="5">
    <source>
        <dbReference type="ARBA" id="ARBA00022692"/>
    </source>
</evidence>
<comment type="catalytic activity">
    <reaction evidence="8">
        <text>an all-trans-polyprenyl diphosphate + 1,4-dihydroxy-2-naphthoate + H(+) = a 2-demethylmenaquinol + CO2 + diphosphate</text>
        <dbReference type="Rhea" id="RHEA:26478"/>
        <dbReference type="Rhea" id="RHEA-COMP:9563"/>
        <dbReference type="Rhea" id="RHEA-COMP:9564"/>
        <dbReference type="ChEBI" id="CHEBI:11173"/>
        <dbReference type="ChEBI" id="CHEBI:15378"/>
        <dbReference type="ChEBI" id="CHEBI:16526"/>
        <dbReference type="ChEBI" id="CHEBI:33019"/>
        <dbReference type="ChEBI" id="CHEBI:55437"/>
        <dbReference type="ChEBI" id="CHEBI:58914"/>
        <dbReference type="EC" id="2.5.1.74"/>
    </reaction>
</comment>
<dbReference type="Gene3D" id="1.20.120.1780">
    <property type="entry name" value="UbiA prenyltransferase"/>
    <property type="match status" value="1"/>
</dbReference>
<evidence type="ECO:0000313" key="11">
    <source>
        <dbReference type="Proteomes" id="UP000297872"/>
    </source>
</evidence>
<comment type="subcellular location">
    <subcellularLocation>
        <location evidence="8">Cell membrane</location>
        <topology evidence="8">Multi-pass membrane protein</topology>
    </subcellularLocation>
    <subcellularLocation>
        <location evidence="1">Membrane</location>
        <topology evidence="1">Multi-pass membrane protein</topology>
    </subcellularLocation>
</comment>
<evidence type="ECO:0000256" key="7">
    <source>
        <dbReference type="ARBA" id="ARBA00023136"/>
    </source>
</evidence>
<dbReference type="PIRSF" id="PIRSF005355">
    <property type="entry name" value="UBIAD1"/>
    <property type="match status" value="1"/>
</dbReference>
<organism evidence="10 11">
    <name type="scientific">Segatella hominis</name>
    <dbReference type="NCBI Taxonomy" id="2518605"/>
    <lineage>
        <taxon>Bacteria</taxon>
        <taxon>Pseudomonadati</taxon>
        <taxon>Bacteroidota</taxon>
        <taxon>Bacteroidia</taxon>
        <taxon>Bacteroidales</taxon>
        <taxon>Prevotellaceae</taxon>
        <taxon>Segatella</taxon>
    </lineage>
</organism>
<keyword evidence="6 8" id="KW-1133">Transmembrane helix</keyword>
<gene>
    <name evidence="8 10" type="primary">menA</name>
    <name evidence="10" type="ORF">EXN75_03490</name>
</gene>
<dbReference type="Proteomes" id="UP000297872">
    <property type="component" value="Unassembled WGS sequence"/>
</dbReference>
<dbReference type="GO" id="GO:0009234">
    <property type="term" value="P:menaquinone biosynthetic process"/>
    <property type="evidence" value="ECO:0007669"/>
    <property type="project" value="UniProtKB-UniRule"/>
</dbReference>
<keyword evidence="7 8" id="KW-0472">Membrane</keyword>
<dbReference type="PANTHER" id="PTHR13929">
    <property type="entry name" value="1,4-DIHYDROXY-2-NAPHTHOATE OCTAPRENYLTRANSFERASE"/>
    <property type="match status" value="1"/>
</dbReference>
<protein>
    <recommendedName>
        <fullName evidence="8 9">1,4-dihydroxy-2-naphthoate octaprenyltransferase</fullName>
        <shortName evidence="8">DHNA-octaprenyltransferase</shortName>
        <ecNumber evidence="8 9">2.5.1.74</ecNumber>
    </recommendedName>
</protein>
<dbReference type="EC" id="2.5.1.74" evidence="8 9"/>
<dbReference type="InterPro" id="IPR044878">
    <property type="entry name" value="UbiA_sf"/>
</dbReference>
<dbReference type="Gene3D" id="1.10.357.140">
    <property type="entry name" value="UbiA prenyltransferase"/>
    <property type="match status" value="1"/>
</dbReference>
<dbReference type="GeneID" id="302994360"/>
<evidence type="ECO:0000256" key="2">
    <source>
        <dbReference type="ARBA" id="ARBA00022428"/>
    </source>
</evidence>
<keyword evidence="4 8" id="KW-0808">Transferase</keyword>
<dbReference type="PANTHER" id="PTHR13929:SF0">
    <property type="entry name" value="UBIA PRENYLTRANSFERASE DOMAIN-CONTAINING PROTEIN 1"/>
    <property type="match status" value="1"/>
</dbReference>
<proteinExistence type="inferred from homology"/>
<dbReference type="GO" id="GO:0042371">
    <property type="term" value="P:vitamin K biosynthetic process"/>
    <property type="evidence" value="ECO:0007669"/>
    <property type="project" value="TreeGrafter"/>
</dbReference>
<dbReference type="RefSeq" id="WP_134842788.1">
    <property type="nucleotide sequence ID" value="NZ_DAWEHA010000053.1"/>
</dbReference>
<dbReference type="GO" id="GO:0005886">
    <property type="term" value="C:plasma membrane"/>
    <property type="evidence" value="ECO:0007669"/>
    <property type="project" value="UniProtKB-SubCell"/>
</dbReference>
<dbReference type="InterPro" id="IPR026046">
    <property type="entry name" value="UBIAD1"/>
</dbReference>
<dbReference type="GO" id="GO:0046428">
    <property type="term" value="F:1,4-dihydroxy-2-naphthoate polyprenyltransferase activity"/>
    <property type="evidence" value="ECO:0007669"/>
    <property type="project" value="UniProtKB-UniRule"/>
</dbReference>
<dbReference type="EMBL" id="SGVY01000006">
    <property type="protein sequence ID" value="TFH83367.1"/>
    <property type="molecule type" value="Genomic_DNA"/>
</dbReference>
<feature type="transmembrane region" description="Helical" evidence="8">
    <location>
        <begin position="94"/>
        <end position="115"/>
    </location>
</feature>
<dbReference type="InterPro" id="IPR000537">
    <property type="entry name" value="UbiA_prenyltransferase"/>
</dbReference>
<feature type="transmembrane region" description="Helical" evidence="8">
    <location>
        <begin position="223"/>
        <end position="244"/>
    </location>
</feature>
<keyword evidence="3 8" id="KW-1003">Cell membrane</keyword>
<reference evidence="10 11" key="1">
    <citation type="submission" date="2019-02" db="EMBL/GenBank/DDBJ databases">
        <title>Draft Genome Sequence of the Prevotella sp. BCRC 81118, Isolated from Human Feces.</title>
        <authorList>
            <person name="Huang C.-H."/>
        </authorList>
    </citation>
    <scope>NUCLEOTIDE SEQUENCE [LARGE SCALE GENOMIC DNA]</scope>
    <source>
        <strain evidence="10 11">BCRC 81118</strain>
    </source>
</reference>
<keyword evidence="11" id="KW-1185">Reference proteome</keyword>
<evidence type="ECO:0000256" key="1">
    <source>
        <dbReference type="ARBA" id="ARBA00004141"/>
    </source>
</evidence>
<evidence type="ECO:0000313" key="10">
    <source>
        <dbReference type="EMBL" id="TFH83367.1"/>
    </source>
</evidence>
<feature type="transmembrane region" description="Helical" evidence="8">
    <location>
        <begin position="147"/>
        <end position="165"/>
    </location>
</feature>
<dbReference type="HAMAP" id="MF_01937">
    <property type="entry name" value="MenA_1"/>
    <property type="match status" value="1"/>
</dbReference>
<dbReference type="Pfam" id="PF01040">
    <property type="entry name" value="UbiA"/>
    <property type="match status" value="1"/>
</dbReference>